<feature type="transmembrane region" description="Helical" evidence="7">
    <location>
        <begin position="77"/>
        <end position="98"/>
    </location>
</feature>
<keyword evidence="2" id="KW-1003">Cell membrane</keyword>
<accession>A0A4S4FTD8</accession>
<keyword evidence="9" id="KW-1185">Reference proteome</keyword>
<reference evidence="8 9" key="1">
    <citation type="submission" date="2019-04" db="EMBL/GenBank/DDBJ databases">
        <authorList>
            <person name="Jiang L."/>
        </authorList>
    </citation>
    <scope>NUCLEOTIDE SEQUENCE [LARGE SCALE GENOMIC DNA]</scope>
    <source>
        <strain evidence="8 9">YIM 131853</strain>
    </source>
</reference>
<feature type="transmembrane region" description="Helical" evidence="7">
    <location>
        <begin position="105"/>
        <end position="126"/>
    </location>
</feature>
<dbReference type="GO" id="GO:0005886">
    <property type="term" value="C:plasma membrane"/>
    <property type="evidence" value="ECO:0007669"/>
    <property type="project" value="UniProtKB-SubCell"/>
</dbReference>
<name>A0A4S4FTD8_9MICO</name>
<feature type="region of interest" description="Disordered" evidence="6">
    <location>
        <begin position="1"/>
        <end position="22"/>
    </location>
</feature>
<evidence type="ECO:0000256" key="6">
    <source>
        <dbReference type="SAM" id="MobiDB-lite"/>
    </source>
</evidence>
<feature type="transmembrane region" description="Helical" evidence="7">
    <location>
        <begin position="261"/>
        <end position="282"/>
    </location>
</feature>
<proteinExistence type="predicted"/>
<evidence type="ECO:0000256" key="4">
    <source>
        <dbReference type="ARBA" id="ARBA00022989"/>
    </source>
</evidence>
<keyword evidence="5 7" id="KW-0472">Membrane</keyword>
<evidence type="ECO:0000256" key="3">
    <source>
        <dbReference type="ARBA" id="ARBA00022692"/>
    </source>
</evidence>
<dbReference type="GO" id="GO:0022857">
    <property type="term" value="F:transmembrane transporter activity"/>
    <property type="evidence" value="ECO:0007669"/>
    <property type="project" value="InterPro"/>
</dbReference>
<dbReference type="AlphaFoldDB" id="A0A4S4FTD8"/>
<comment type="subcellular location">
    <subcellularLocation>
        <location evidence="1">Cell membrane</location>
        <topology evidence="1">Multi-pass membrane protein</topology>
    </subcellularLocation>
</comment>
<feature type="transmembrane region" description="Helical" evidence="7">
    <location>
        <begin position="288"/>
        <end position="307"/>
    </location>
</feature>
<comment type="caution">
    <text evidence="8">The sequence shown here is derived from an EMBL/GenBank/DDBJ whole genome shotgun (WGS) entry which is preliminary data.</text>
</comment>
<evidence type="ECO:0000313" key="9">
    <source>
        <dbReference type="Proteomes" id="UP000309133"/>
    </source>
</evidence>
<evidence type="ECO:0000256" key="5">
    <source>
        <dbReference type="ARBA" id="ARBA00023136"/>
    </source>
</evidence>
<feature type="transmembrane region" description="Helical" evidence="7">
    <location>
        <begin position="208"/>
        <end position="231"/>
    </location>
</feature>
<evidence type="ECO:0000313" key="8">
    <source>
        <dbReference type="EMBL" id="THG33212.1"/>
    </source>
</evidence>
<protein>
    <submittedName>
        <fullName evidence="8">ABC transporter permease</fullName>
    </submittedName>
</protein>
<keyword evidence="3 7" id="KW-0812">Transmembrane</keyword>
<dbReference type="RefSeq" id="WP_136425993.1">
    <property type="nucleotide sequence ID" value="NZ_SSSM01000001.1"/>
</dbReference>
<feature type="transmembrane region" description="Helical" evidence="7">
    <location>
        <begin position="341"/>
        <end position="359"/>
    </location>
</feature>
<feature type="transmembrane region" description="Helical" evidence="7">
    <location>
        <begin position="167"/>
        <end position="188"/>
    </location>
</feature>
<sequence>MTGTATQGAPVAPEPTEASTPVGRRAATALGRVARHAGVPVVLALAIGALVLAVTGNDPLEVYGRLLSEAFGTPSRINATLAATTPILFTAVAAAFAYRAGAFTVGVEGSFVLGGLTASVIGSQMADVPPVLSVLLPLLGATIAGGLVAVIPGILRAWWGVDEVVTTLMFNFIVTGLAGWSVQSFFLAKGQANSSTEYVTENAELPALAPPGQTSIGLVIGLVILIAYAVWMRYSTLGFEFRAVGSAPRFSAAQGLRVKTVLATALIGAGVIGGIGGGSHALGLVHRYSEGFSANFGFTGIAIALLARFNPIGILVGAILFGALNSAGATVQLFIDLPVQIIDVLQGTVMIFAVAVFTLPKLRRLRAARAEWKRP</sequence>
<dbReference type="Pfam" id="PF02653">
    <property type="entry name" value="BPD_transp_2"/>
    <property type="match status" value="1"/>
</dbReference>
<gene>
    <name evidence="8" type="ORF">E6C64_02335</name>
</gene>
<organism evidence="8 9">
    <name type="scientific">Naasia lichenicola</name>
    <dbReference type="NCBI Taxonomy" id="2565933"/>
    <lineage>
        <taxon>Bacteria</taxon>
        <taxon>Bacillati</taxon>
        <taxon>Actinomycetota</taxon>
        <taxon>Actinomycetes</taxon>
        <taxon>Micrococcales</taxon>
        <taxon>Microbacteriaceae</taxon>
        <taxon>Naasia</taxon>
    </lineage>
</organism>
<feature type="transmembrane region" description="Helical" evidence="7">
    <location>
        <begin position="314"/>
        <end position="335"/>
    </location>
</feature>
<evidence type="ECO:0000256" key="1">
    <source>
        <dbReference type="ARBA" id="ARBA00004651"/>
    </source>
</evidence>
<dbReference type="EMBL" id="SSSM01000001">
    <property type="protein sequence ID" value="THG33212.1"/>
    <property type="molecule type" value="Genomic_DNA"/>
</dbReference>
<dbReference type="InterPro" id="IPR001851">
    <property type="entry name" value="ABC_transp_permease"/>
</dbReference>
<keyword evidence="4 7" id="KW-1133">Transmembrane helix</keyword>
<dbReference type="PANTHER" id="PTHR47089:SF1">
    <property type="entry name" value="GUANOSINE ABC TRANSPORTER PERMEASE PROTEIN NUPP"/>
    <property type="match status" value="1"/>
</dbReference>
<evidence type="ECO:0000256" key="2">
    <source>
        <dbReference type="ARBA" id="ARBA00022475"/>
    </source>
</evidence>
<feature type="transmembrane region" description="Helical" evidence="7">
    <location>
        <begin position="37"/>
        <end position="57"/>
    </location>
</feature>
<dbReference type="PANTHER" id="PTHR47089">
    <property type="entry name" value="ABC TRANSPORTER, PERMEASE PROTEIN"/>
    <property type="match status" value="1"/>
</dbReference>
<dbReference type="Proteomes" id="UP000309133">
    <property type="component" value="Unassembled WGS sequence"/>
</dbReference>
<feature type="transmembrane region" description="Helical" evidence="7">
    <location>
        <begin position="132"/>
        <end position="155"/>
    </location>
</feature>
<evidence type="ECO:0000256" key="7">
    <source>
        <dbReference type="SAM" id="Phobius"/>
    </source>
</evidence>
<dbReference type="CDD" id="cd06580">
    <property type="entry name" value="TM_PBP1_transp_TpRbsC_like"/>
    <property type="match status" value="1"/>
</dbReference>
<dbReference type="OrthoDB" id="45037at2"/>